<keyword evidence="1" id="KW-1015">Disulfide bond</keyword>
<dbReference type="AlphaFoldDB" id="A0AA88YQC1"/>
<dbReference type="GO" id="GO:0016020">
    <property type="term" value="C:membrane"/>
    <property type="evidence" value="ECO:0007669"/>
    <property type="project" value="UniProtKB-SubCell"/>
</dbReference>
<evidence type="ECO:0000313" key="4">
    <source>
        <dbReference type="Proteomes" id="UP001186944"/>
    </source>
</evidence>
<evidence type="ECO:0000259" key="2">
    <source>
        <dbReference type="PROSITE" id="PS50025"/>
    </source>
</evidence>
<dbReference type="CDD" id="cd00110">
    <property type="entry name" value="LamG"/>
    <property type="match status" value="1"/>
</dbReference>
<dbReference type="EMBL" id="VSWD01000004">
    <property type="protein sequence ID" value="KAK3104457.1"/>
    <property type="molecule type" value="Genomic_DNA"/>
</dbReference>
<dbReference type="Pfam" id="PF02210">
    <property type="entry name" value="Laminin_G_2"/>
    <property type="match status" value="2"/>
</dbReference>
<dbReference type="InterPro" id="IPR013320">
    <property type="entry name" value="ConA-like_dom_sf"/>
</dbReference>
<comment type="caution">
    <text evidence="1">Lacks conserved residue(s) required for the propagation of feature annotation.</text>
</comment>
<dbReference type="Gene3D" id="2.60.120.200">
    <property type="match status" value="2"/>
</dbReference>
<dbReference type="PROSITE" id="PS50025">
    <property type="entry name" value="LAM_G_DOMAIN"/>
    <property type="match status" value="2"/>
</dbReference>
<reference evidence="3" key="1">
    <citation type="submission" date="2019-08" db="EMBL/GenBank/DDBJ databases">
        <title>The improved chromosome-level genome for the pearl oyster Pinctada fucata martensii using PacBio sequencing and Hi-C.</title>
        <authorList>
            <person name="Zheng Z."/>
        </authorList>
    </citation>
    <scope>NUCLEOTIDE SEQUENCE</scope>
    <source>
        <strain evidence="3">ZZ-2019</strain>
        <tissue evidence="3">Adductor muscle</tissue>
    </source>
</reference>
<proteinExistence type="predicted"/>
<protein>
    <recommendedName>
        <fullName evidence="2">Laminin G domain-containing protein</fullName>
    </recommendedName>
</protein>
<feature type="domain" description="Laminin G" evidence="2">
    <location>
        <begin position="134"/>
        <end position="318"/>
    </location>
</feature>
<dbReference type="Proteomes" id="UP001186944">
    <property type="component" value="Unassembled WGS sequence"/>
</dbReference>
<sequence length="322" mass="35696">MKLISSFLTSAWPGSYYSNLRDTYYNYYLRRRYRYKRGTSPGTTVGLDLKTPLYLGGLDPAKRFPSSLSVRQGFTGCIAVVKVNMRKMNLITEALETLNVRDCGERDICKRRPCANNGVCERVSSSDYRYVVLGTNIEVNRDGFVEFNSSVFTRNQGQDKEIIKLTIKTTSRSGLLFWRGQSSPGQPIQSGDYLSIGLQDGFAVYSYELGTGPANLMSKQRINDGYAHNITALRLGNVGSLIIDDNYLNAMNGSSAGDLHVLNTKGNIYIGGVPLVGSMTGRKYSENFSGCISNIYLQDKGPLRVPEDAIGGFNVRPCLNRK</sequence>
<dbReference type="PANTHER" id="PTHR15036:SF85">
    <property type="entry name" value="SP2353, ISOFORM A"/>
    <property type="match status" value="1"/>
</dbReference>
<feature type="domain" description="Laminin G" evidence="2">
    <location>
        <begin position="1"/>
        <end position="109"/>
    </location>
</feature>
<accession>A0AA88YQC1</accession>
<organism evidence="3 4">
    <name type="scientific">Pinctada imbricata</name>
    <name type="common">Atlantic pearl-oyster</name>
    <name type="synonym">Pinctada martensii</name>
    <dbReference type="NCBI Taxonomy" id="66713"/>
    <lineage>
        <taxon>Eukaryota</taxon>
        <taxon>Metazoa</taxon>
        <taxon>Spiralia</taxon>
        <taxon>Lophotrochozoa</taxon>
        <taxon>Mollusca</taxon>
        <taxon>Bivalvia</taxon>
        <taxon>Autobranchia</taxon>
        <taxon>Pteriomorphia</taxon>
        <taxon>Pterioida</taxon>
        <taxon>Pterioidea</taxon>
        <taxon>Pteriidae</taxon>
        <taxon>Pinctada</taxon>
    </lineage>
</organism>
<gene>
    <name evidence="3" type="ORF">FSP39_002426</name>
</gene>
<evidence type="ECO:0000313" key="3">
    <source>
        <dbReference type="EMBL" id="KAK3104457.1"/>
    </source>
</evidence>
<comment type="caution">
    <text evidence="3">The sequence shown here is derived from an EMBL/GenBank/DDBJ whole genome shotgun (WGS) entry which is preliminary data.</text>
</comment>
<feature type="disulfide bond" evidence="1">
    <location>
        <begin position="291"/>
        <end position="318"/>
    </location>
</feature>
<dbReference type="InterPro" id="IPR001791">
    <property type="entry name" value="Laminin_G"/>
</dbReference>
<name>A0AA88YQC1_PINIB</name>
<dbReference type="SUPFAM" id="SSF49899">
    <property type="entry name" value="Concanavalin A-like lectins/glucanases"/>
    <property type="match status" value="2"/>
</dbReference>
<dbReference type="PANTHER" id="PTHR15036">
    <property type="entry name" value="PIKACHURIN-LIKE PROTEIN"/>
    <property type="match status" value="1"/>
</dbReference>
<evidence type="ECO:0000256" key="1">
    <source>
        <dbReference type="PROSITE-ProRule" id="PRU00122"/>
    </source>
</evidence>
<dbReference type="InterPro" id="IPR050372">
    <property type="entry name" value="Neurexin-related_CASP"/>
</dbReference>
<keyword evidence="4" id="KW-1185">Reference proteome</keyword>
<dbReference type="SMART" id="SM00282">
    <property type="entry name" value="LamG"/>
    <property type="match status" value="1"/>
</dbReference>